<comment type="caution">
    <text evidence="2">The sequence shown here is derived from an EMBL/GenBank/DDBJ whole genome shotgun (WGS) entry which is preliminary data.</text>
</comment>
<feature type="transmembrane region" description="Helical" evidence="1">
    <location>
        <begin position="36"/>
        <end position="55"/>
    </location>
</feature>
<reference evidence="2 3" key="1">
    <citation type="journal article" date="2011" name="PLoS Pathog.">
        <title>Dynamic evolution of pathogenicity revealed by sequencing and comparative genomics of 19 Pseudomonas syringae isolates.</title>
        <authorList>
            <person name="Baltrus D.A."/>
            <person name="Nishimura M.T."/>
            <person name="Romanchuk A."/>
            <person name="Chang J.H."/>
            <person name="Mukhtar M.S."/>
            <person name="Cherkis K."/>
            <person name="Roach J."/>
            <person name="Grant S.R."/>
            <person name="Jones C.D."/>
            <person name="Dangl J.L."/>
        </authorList>
    </citation>
    <scope>NUCLEOTIDE SEQUENCE [LARGE SCALE GENOMIC DNA]</scope>
    <source>
        <strain evidence="2 3">1704B</strain>
    </source>
</reference>
<organism evidence="2 3">
    <name type="scientific">Pseudomonas syringae pv. pisi str. 1704B</name>
    <dbReference type="NCBI Taxonomy" id="629263"/>
    <lineage>
        <taxon>Bacteria</taxon>
        <taxon>Pseudomonadati</taxon>
        <taxon>Pseudomonadota</taxon>
        <taxon>Gammaproteobacteria</taxon>
        <taxon>Pseudomonadales</taxon>
        <taxon>Pseudomonadaceae</taxon>
        <taxon>Pseudomonas</taxon>
        <taxon>Pseudomonas syringae</taxon>
    </lineage>
</organism>
<name>F3GPJ8_PSESJ</name>
<keyword evidence="1" id="KW-0812">Transmembrane</keyword>
<gene>
    <name evidence="2" type="ORF">PSYPI_44326</name>
</gene>
<evidence type="ECO:0000313" key="2">
    <source>
        <dbReference type="EMBL" id="EGH49001.1"/>
    </source>
</evidence>
<feature type="non-terminal residue" evidence="2">
    <location>
        <position position="66"/>
    </location>
</feature>
<dbReference type="Proteomes" id="UP000004986">
    <property type="component" value="Unassembled WGS sequence"/>
</dbReference>
<feature type="non-terminal residue" evidence="2">
    <location>
        <position position="1"/>
    </location>
</feature>
<evidence type="ECO:0000313" key="3">
    <source>
        <dbReference type="Proteomes" id="UP000004986"/>
    </source>
</evidence>
<sequence>DYFEEAYGLKHAGVFAIAAEIIMISAYAGEVDVRRVTVVQLATASALAFLMIVPTEEHLPDFSWLL</sequence>
<dbReference type="AlphaFoldDB" id="F3GPJ8"/>
<keyword evidence="1" id="KW-1133">Transmembrane helix</keyword>
<dbReference type="HOGENOM" id="CLU_2855174_0_0_6"/>
<evidence type="ECO:0000256" key="1">
    <source>
        <dbReference type="SAM" id="Phobius"/>
    </source>
</evidence>
<protein>
    <submittedName>
        <fullName evidence="2">Uncharacterized protein</fullName>
    </submittedName>
</protein>
<proteinExistence type="predicted"/>
<feature type="transmembrane region" description="Helical" evidence="1">
    <location>
        <begin position="12"/>
        <end position="29"/>
    </location>
</feature>
<keyword evidence="3" id="KW-1185">Reference proteome</keyword>
<keyword evidence="1" id="KW-0472">Membrane</keyword>
<accession>F3GPJ8</accession>
<dbReference type="EMBL" id="AEAI01003721">
    <property type="protein sequence ID" value="EGH49001.1"/>
    <property type="molecule type" value="Genomic_DNA"/>
</dbReference>